<dbReference type="RefSeq" id="WP_116303148.1">
    <property type="nucleotide sequence ID" value="NZ_NFZV01000018.1"/>
</dbReference>
<dbReference type="InterPro" id="IPR044668">
    <property type="entry name" value="PuuD-like"/>
</dbReference>
<dbReference type="EMBL" id="NFZW01000017">
    <property type="protein sequence ID" value="RFA34091.1"/>
    <property type="molecule type" value="Genomic_DNA"/>
</dbReference>
<dbReference type="PANTHER" id="PTHR43235:SF1">
    <property type="entry name" value="GLUTAMINE AMIDOTRANSFERASE PB2B2.05-RELATED"/>
    <property type="match status" value="1"/>
</dbReference>
<name>A0A3E0WPL9_9GAMM</name>
<dbReference type="InterPro" id="IPR029062">
    <property type="entry name" value="Class_I_gatase-like"/>
</dbReference>
<dbReference type="PANTHER" id="PTHR43235">
    <property type="entry name" value="GLUTAMINE AMIDOTRANSFERASE PB2B2.05-RELATED"/>
    <property type="match status" value="1"/>
</dbReference>
<dbReference type="GO" id="GO:0016811">
    <property type="term" value="F:hydrolase activity, acting on carbon-nitrogen (but not peptide) bonds, in linear amides"/>
    <property type="evidence" value="ECO:0007669"/>
    <property type="project" value="InterPro"/>
</dbReference>
<sequence length="265" mass="29394">MASVEKPRIGVSGPERGGAAAWLCTAAVLRWAGARPVRITPKRPCEIESLDGLVLGGGADIAPELYGEEPVPLQELRAAHRSRLAFVVSLLLAPLIYLLRRMLSTGMHVRGDKARDALESALIQQAFKRRLPILGICRGAQLLNVQCGGTLHQELSTFYAETPQAHSIWPYKAVNLAPDSRLASIVGDLQCRVNSLHRQAVNRLAGNFRAVAHEPNDVVQAIEHRDREFVIGVQWHPEYLPYRAEQRALFSHLVEQARTCLKRDQ</sequence>
<dbReference type="SUPFAM" id="SSF52317">
    <property type="entry name" value="Class I glutamine amidotransferase-like"/>
    <property type="match status" value="1"/>
</dbReference>
<dbReference type="AlphaFoldDB" id="A0A3E0WPL9"/>
<dbReference type="CDD" id="cd01745">
    <property type="entry name" value="GATase1_2"/>
    <property type="match status" value="1"/>
</dbReference>
<dbReference type="OrthoDB" id="9813383at2"/>
<protein>
    <submittedName>
        <fullName evidence="1">Uncharacterized protein</fullName>
    </submittedName>
</protein>
<accession>A0A3E0WPL9</accession>
<organism evidence="1 2">
    <name type="scientific">Alkalilimnicola ehrlichii</name>
    <dbReference type="NCBI Taxonomy" id="351052"/>
    <lineage>
        <taxon>Bacteria</taxon>
        <taxon>Pseudomonadati</taxon>
        <taxon>Pseudomonadota</taxon>
        <taxon>Gammaproteobacteria</taxon>
        <taxon>Chromatiales</taxon>
        <taxon>Ectothiorhodospiraceae</taxon>
        <taxon>Alkalilimnicola</taxon>
    </lineage>
</organism>
<dbReference type="Proteomes" id="UP000256763">
    <property type="component" value="Unassembled WGS sequence"/>
</dbReference>
<comment type="caution">
    <text evidence="1">The sequence shown here is derived from an EMBL/GenBank/DDBJ whole genome shotgun (WGS) entry which is preliminary data.</text>
</comment>
<dbReference type="GO" id="GO:0005829">
    <property type="term" value="C:cytosol"/>
    <property type="evidence" value="ECO:0007669"/>
    <property type="project" value="TreeGrafter"/>
</dbReference>
<keyword evidence="2" id="KW-1185">Reference proteome</keyword>
<dbReference type="InterPro" id="IPR011697">
    <property type="entry name" value="Peptidase_C26"/>
</dbReference>
<reference evidence="2" key="1">
    <citation type="submission" date="2017-05" db="EMBL/GenBank/DDBJ databases">
        <authorList>
            <person name="Sharma S."/>
            <person name="Sidhu C."/>
            <person name="Pinnaka A.K."/>
        </authorList>
    </citation>
    <scope>NUCLEOTIDE SEQUENCE [LARGE SCALE GENOMIC DNA]</scope>
    <source>
        <strain evidence="2">AK93</strain>
    </source>
</reference>
<gene>
    <name evidence="1" type="ORF">CAL65_15650</name>
</gene>
<proteinExistence type="predicted"/>
<dbReference type="PROSITE" id="PS51273">
    <property type="entry name" value="GATASE_TYPE_1"/>
    <property type="match status" value="1"/>
</dbReference>
<dbReference type="Pfam" id="PF07722">
    <property type="entry name" value="Peptidase_C26"/>
    <property type="match status" value="2"/>
</dbReference>
<evidence type="ECO:0000313" key="2">
    <source>
        <dbReference type="Proteomes" id="UP000256763"/>
    </source>
</evidence>
<dbReference type="Gene3D" id="3.40.50.880">
    <property type="match status" value="1"/>
</dbReference>
<evidence type="ECO:0000313" key="1">
    <source>
        <dbReference type="EMBL" id="RFA34091.1"/>
    </source>
</evidence>